<feature type="transmembrane region" description="Helical" evidence="9">
    <location>
        <begin position="1318"/>
        <end position="1337"/>
    </location>
</feature>
<evidence type="ECO:0000313" key="13">
    <source>
        <dbReference type="Proteomes" id="UP000288789"/>
    </source>
</evidence>
<dbReference type="Gene3D" id="2.60.40.10">
    <property type="entry name" value="Immunoglobulins"/>
    <property type="match status" value="1"/>
</dbReference>
<dbReference type="InterPro" id="IPR000209">
    <property type="entry name" value="Peptidase_S8/S53_dom"/>
</dbReference>
<dbReference type="SUPFAM" id="SSF52025">
    <property type="entry name" value="PA domain"/>
    <property type="match status" value="1"/>
</dbReference>
<dbReference type="InterPro" id="IPR045051">
    <property type="entry name" value="SBT"/>
</dbReference>
<feature type="chain" id="PRO_5019395454" description="PKD/Chitinase domain-containing protein" evidence="10">
    <location>
        <begin position="41"/>
        <end position="1343"/>
    </location>
</feature>
<evidence type="ECO:0000256" key="5">
    <source>
        <dbReference type="ARBA" id="ARBA00022825"/>
    </source>
</evidence>
<dbReference type="InterPro" id="IPR017312">
    <property type="entry name" value="Subtilisin_Alteromonadales"/>
</dbReference>
<dbReference type="InterPro" id="IPR015500">
    <property type="entry name" value="Peptidase_S8_subtilisin-rel"/>
</dbReference>
<evidence type="ECO:0000256" key="1">
    <source>
        <dbReference type="ARBA" id="ARBA00022525"/>
    </source>
</evidence>
<dbReference type="SUPFAM" id="SSF52743">
    <property type="entry name" value="Subtilisin-like"/>
    <property type="match status" value="1"/>
</dbReference>
<dbReference type="PROSITE" id="PS00138">
    <property type="entry name" value="SUBTILASE_SER"/>
    <property type="match status" value="1"/>
</dbReference>
<feature type="active site" description="Charge relay system" evidence="6 7">
    <location>
        <position position="611"/>
    </location>
</feature>
<evidence type="ECO:0000256" key="2">
    <source>
        <dbReference type="ARBA" id="ARBA00022670"/>
    </source>
</evidence>
<feature type="signal peptide" evidence="10">
    <location>
        <begin position="1"/>
        <end position="40"/>
    </location>
</feature>
<evidence type="ECO:0000256" key="6">
    <source>
        <dbReference type="PIRSR" id="PIRSR615500-1"/>
    </source>
</evidence>
<feature type="domain" description="PKD/Chitinase" evidence="11">
    <location>
        <begin position="1221"/>
        <end position="1310"/>
    </location>
</feature>
<comment type="similarity">
    <text evidence="7 8">Belongs to the peptidase S8 family.</text>
</comment>
<reference evidence="12 13" key="1">
    <citation type="submission" date="2018-12" db="EMBL/GenBank/DDBJ databases">
        <authorList>
            <person name="Li A."/>
            <person name="Zhang M."/>
            <person name="Zhu H."/>
        </authorList>
    </citation>
    <scope>NUCLEOTIDE SEQUENCE [LARGE SCALE GENOMIC DNA]</scope>
    <source>
        <strain evidence="12 13">R04H25</strain>
    </source>
</reference>
<protein>
    <recommendedName>
        <fullName evidence="11">PKD/Chitinase domain-containing protein</fullName>
    </recommendedName>
</protein>
<dbReference type="InterPro" id="IPR022398">
    <property type="entry name" value="Peptidase_S8_His-AS"/>
</dbReference>
<keyword evidence="5 7" id="KW-0720">Serine protease</keyword>
<dbReference type="Pfam" id="PF17963">
    <property type="entry name" value="Big_9"/>
    <property type="match status" value="1"/>
</dbReference>
<keyword evidence="9" id="KW-0472">Membrane</keyword>
<evidence type="ECO:0000256" key="9">
    <source>
        <dbReference type="SAM" id="Phobius"/>
    </source>
</evidence>
<dbReference type="GO" id="GO:0006508">
    <property type="term" value="P:proteolysis"/>
    <property type="evidence" value="ECO:0007669"/>
    <property type="project" value="UniProtKB-KW"/>
</dbReference>
<keyword evidence="3 10" id="KW-0732">Signal</keyword>
<dbReference type="PANTHER" id="PTHR10795">
    <property type="entry name" value="PROPROTEIN CONVERTASE SUBTILISIN/KEXIN"/>
    <property type="match status" value="1"/>
</dbReference>
<dbReference type="Gene3D" id="3.40.50.200">
    <property type="entry name" value="Peptidase S8/S53 domain"/>
    <property type="match status" value="1"/>
</dbReference>
<dbReference type="InterPro" id="IPR046450">
    <property type="entry name" value="PA_dom_sf"/>
</dbReference>
<dbReference type="SMART" id="SM00089">
    <property type="entry name" value="PKD"/>
    <property type="match status" value="1"/>
</dbReference>
<dbReference type="InterPro" id="IPR013783">
    <property type="entry name" value="Ig-like_fold"/>
</dbReference>
<accession>A0A443Z7R0</accession>
<dbReference type="PIRSF" id="PIRSF037898">
    <property type="entry name" value="Subtilisin_rel_Sputw3181_3341"/>
    <property type="match status" value="1"/>
</dbReference>
<gene>
    <name evidence="12" type="ORF">EGC76_01535</name>
</gene>
<dbReference type="InterPro" id="IPR023827">
    <property type="entry name" value="Peptidase_S8_Asp-AS"/>
</dbReference>
<keyword evidence="13" id="KW-1185">Reference proteome</keyword>
<keyword evidence="4 7" id="KW-0378">Hydrolase</keyword>
<dbReference type="Proteomes" id="UP000288789">
    <property type="component" value="Unassembled WGS sequence"/>
</dbReference>
<feature type="active site" description="Charge relay system" evidence="6 7">
    <location>
        <position position="294"/>
    </location>
</feature>
<dbReference type="Pfam" id="PF02225">
    <property type="entry name" value="PA"/>
    <property type="match status" value="1"/>
</dbReference>
<evidence type="ECO:0000256" key="7">
    <source>
        <dbReference type="PROSITE-ProRule" id="PRU01240"/>
    </source>
</evidence>
<sequence>MLYRRFFIKGCTMTYPTIAAASRIALAVAASFTLIPAANAQQVAGEQTNPSDIQVTVHERTVKAPQRKVQQPVAEMRAVRNSNVQRYLIQLQEPSVATYKGGIGDYVATSAKATGQERMSMKSAPVRDYASFVGKRQQQVMASIQDRVPEVALKGQLNLTLNAVIVEYAGDDLPQRLKGVAGIKSVHADREVYVQTDTSNALIEAPAVWQQLGGQASAGAGVNIAIIDTGIDPEHPMFQDAGHTAPDVGVTDDYCATEPTFCNDKLAVARYFVPDGADLHPDEYADSPADLDGHGTHVAGTAAGNPLSTTFNGVAVNFSGVAPGANIFAYKALWVNADGTTTGSSISLAQALDAAAKDGADVINNSWGSLDNGLAPYEADIVRAIDEMGIVNIAAAGNDGPEESSMGCPACIDEMFAVANTQTGREFATFMEHSDYTDAFYVTVGSGNFTISSAISGPFLTAKQEAPTNELACSAFNAGTFTDAIVLVQRGTCTFEEKANNLQAAGAKAMVLYNNEAGLLSMDLAAATLPSVSISQTIGNQLQQGWSAGEQVTINAPEQTISADLRDRLSASSSRGPNRDSTLLKPEIAAPGTNILSAYPGQSIALLSGTSMASPHVAGAAALLRALNPSWTHDQIKSALMTSAEVNIRQDDSDELATPHQIGAGRIDVAAAADTGITFSRASLNDNACIGTCTFERTVTNVSNSSRTWQLSMSFDDANMTADFPSSLTLAANESKVLSITVNTAFAAEGWQYGRLTLSDSSGTFVDAKLPVAVYTSLSDNTSIISGAVASGEVVAGEPMQLQLRGALGFTGNPTDFSVALPTDAAFAVDYDAIDVTLTRSDQLSYSANQDTGMLLWQGNQNDVPDTVSVTDAPGFAFAGMSLDDVATSKDITISSVCAEGCDDLVAEIELEGDGAFWQFDGADRRVFSMWSNGLVEMGPSRALLTASATALPDEAEPNGVIAPLWTDFEFVNGDGEMRYALVTEGSDTFLVLEWLRARSWVAPGEVDDGSRYTFNVWFRLNSNEAFFNYVDVSDGGGPVYATTVGLENMRGTVGETYYYSDTATGVYPANGQALAASFTYGERAAVVFDVPATVQDFGALSNVSVAGSTGRATTVDFTQQTEQLGRDFVVLMQVSSVENGVGVEYDAQLPILAAPQGALSGTVVSAPSNGTASFDGLTASYTPDDGWSGTDTFTVQLVDSVGATSATATVTVEVTNEPPVVSVSSPGSVNSGETVRLDASASTDADGDDLSYQWRVVSGAGVSLSGATTAVATFTAPQVTTNTTVQVEVTVSDGITTSSETVSVTVTPAPEKSSGGALQWFMLMLALPLIGLRRLAYFNRKQ</sequence>
<dbReference type="Gene3D" id="3.50.30.30">
    <property type="match status" value="1"/>
</dbReference>
<name>A0A443Z7R0_9GAMM</name>
<evidence type="ECO:0000259" key="11">
    <source>
        <dbReference type="SMART" id="SM00089"/>
    </source>
</evidence>
<dbReference type="Pfam" id="PF18911">
    <property type="entry name" value="PKD_4"/>
    <property type="match status" value="1"/>
</dbReference>
<evidence type="ECO:0000256" key="3">
    <source>
        <dbReference type="ARBA" id="ARBA00022729"/>
    </source>
</evidence>
<dbReference type="OrthoDB" id="614750at2"/>
<dbReference type="InterPro" id="IPR003137">
    <property type="entry name" value="PA_domain"/>
</dbReference>
<dbReference type="CDD" id="cd04818">
    <property type="entry name" value="PA_subtilisin_1"/>
    <property type="match status" value="1"/>
</dbReference>
<keyword evidence="9" id="KW-1133">Transmembrane helix</keyword>
<feature type="active site" description="Charge relay system" evidence="6 7">
    <location>
        <position position="228"/>
    </location>
</feature>
<evidence type="ECO:0000256" key="4">
    <source>
        <dbReference type="ARBA" id="ARBA00022801"/>
    </source>
</evidence>
<comment type="caution">
    <text evidence="12">The sequence shown here is derived from an EMBL/GenBank/DDBJ whole genome shotgun (WGS) entry which is preliminary data.</text>
</comment>
<dbReference type="PRINTS" id="PR00723">
    <property type="entry name" value="SUBTILISIN"/>
</dbReference>
<dbReference type="Pfam" id="PF00082">
    <property type="entry name" value="Peptidase_S8"/>
    <property type="match status" value="1"/>
</dbReference>
<keyword evidence="1" id="KW-0964">Secreted</keyword>
<dbReference type="InterPro" id="IPR000601">
    <property type="entry name" value="PKD_dom"/>
</dbReference>
<evidence type="ECO:0000313" key="12">
    <source>
        <dbReference type="EMBL" id="RWU12925.1"/>
    </source>
</evidence>
<evidence type="ECO:0000256" key="10">
    <source>
        <dbReference type="SAM" id="SignalP"/>
    </source>
</evidence>
<dbReference type="PROSITE" id="PS00136">
    <property type="entry name" value="SUBTILASE_ASP"/>
    <property type="match status" value="1"/>
</dbReference>
<dbReference type="InterPro" id="IPR022409">
    <property type="entry name" value="PKD/Chitinase_dom"/>
</dbReference>
<dbReference type="EMBL" id="RSFE01000001">
    <property type="protein sequence ID" value="RWU12925.1"/>
    <property type="molecule type" value="Genomic_DNA"/>
</dbReference>
<dbReference type="InterPro" id="IPR023828">
    <property type="entry name" value="Peptidase_S8_Ser-AS"/>
</dbReference>
<keyword evidence="2 7" id="KW-0645">Protease</keyword>
<dbReference type="Gene3D" id="2.60.40.3440">
    <property type="match status" value="1"/>
</dbReference>
<organism evidence="12 13">
    <name type="scientific">Pseudidiomarina gelatinasegens</name>
    <dbReference type="NCBI Taxonomy" id="2487740"/>
    <lineage>
        <taxon>Bacteria</taxon>
        <taxon>Pseudomonadati</taxon>
        <taxon>Pseudomonadota</taxon>
        <taxon>Gammaproteobacteria</taxon>
        <taxon>Alteromonadales</taxon>
        <taxon>Idiomarinaceae</taxon>
        <taxon>Pseudidiomarina</taxon>
    </lineage>
</organism>
<keyword evidence="9" id="KW-0812">Transmembrane</keyword>
<evidence type="ECO:0000256" key="8">
    <source>
        <dbReference type="RuleBase" id="RU003355"/>
    </source>
</evidence>
<proteinExistence type="inferred from homology"/>
<dbReference type="PROSITE" id="PS00137">
    <property type="entry name" value="SUBTILASE_HIS"/>
    <property type="match status" value="1"/>
</dbReference>
<dbReference type="GO" id="GO:0004252">
    <property type="term" value="F:serine-type endopeptidase activity"/>
    <property type="evidence" value="ECO:0007669"/>
    <property type="project" value="UniProtKB-UniRule"/>
</dbReference>
<dbReference type="InterPro" id="IPR036852">
    <property type="entry name" value="Peptidase_S8/S53_dom_sf"/>
</dbReference>
<dbReference type="PROSITE" id="PS51892">
    <property type="entry name" value="SUBTILASE"/>
    <property type="match status" value="1"/>
</dbReference>